<feature type="transmembrane region" description="Helical" evidence="1">
    <location>
        <begin position="85"/>
        <end position="105"/>
    </location>
</feature>
<dbReference type="GO" id="GO:0005886">
    <property type="term" value="C:plasma membrane"/>
    <property type="evidence" value="ECO:0007669"/>
    <property type="project" value="UniProtKB-SubCell"/>
</dbReference>
<dbReference type="Pfam" id="PF12679">
    <property type="entry name" value="ABC2_membrane_2"/>
    <property type="match status" value="1"/>
</dbReference>
<gene>
    <name evidence="2" type="ORF">EGD98_12810</name>
</gene>
<dbReference type="EMBL" id="RKLQ01000002">
    <property type="protein sequence ID" value="MBX0304548.1"/>
    <property type="molecule type" value="Genomic_DNA"/>
</dbReference>
<dbReference type="AlphaFoldDB" id="A0A8J7YJ85"/>
<dbReference type="PANTHER" id="PTHR43471">
    <property type="entry name" value="ABC TRANSPORTER PERMEASE"/>
    <property type="match status" value="1"/>
</dbReference>
<evidence type="ECO:0000256" key="1">
    <source>
        <dbReference type="SAM" id="Phobius"/>
    </source>
</evidence>
<keyword evidence="1" id="KW-0812">Transmembrane</keyword>
<protein>
    <submittedName>
        <fullName evidence="2">ABC transporter permease</fullName>
    </submittedName>
</protein>
<dbReference type="PANTHER" id="PTHR43471:SF1">
    <property type="entry name" value="ABC TRANSPORTER PERMEASE PROTEIN NOSY-RELATED"/>
    <property type="match status" value="1"/>
</dbReference>
<comment type="caution">
    <text evidence="2">The sequence shown here is derived from an EMBL/GenBank/DDBJ whole genome shotgun (WGS) entry which is preliminary data.</text>
</comment>
<keyword evidence="1" id="KW-1133">Transmembrane helix</keyword>
<sequence length="353" mass="38069">MSTEQGGLAGLDRTLRHTFGWYTVSKKEFKDAIRSKGLWILGAFFTLLFVLPVARVWWTNAAEGDSQLAQLVQQNGMQAILSGVYLNRVTILLPIIAIFVGYAAISKERTSGSLKLLLSLPNSRRDVLIGKVIGRCAVLGVPLIASLAFTALFITLSSITFKPELFALFSLFSVLYALVFVAITVSISGAFSKSSYSGIANFVVYMYSTFAWNLSVNSLADILTNGISIGSIDTGPLIGGTVRWNLVLLLKIANPNQAYKTLVNSMLNTGDSPVLSARLQMFGRGADTRTVCTNVLNGNVETVQTIIGEQVTCTAGSGGVPFYFSDPVVFAAMVSWFGIAAALSYYTFNIVDL</sequence>
<reference evidence="2" key="1">
    <citation type="submission" date="2021-06" db="EMBL/GenBank/DDBJ databases">
        <title>Halomicroarcula sp. F24A a new haloarchaeum isolated from saline soil.</title>
        <authorList>
            <person name="Duran-Viseras A."/>
            <person name="Sanchez-Porro C."/>
            <person name="Ventosa A."/>
        </authorList>
    </citation>
    <scope>NUCLEOTIDE SEQUENCE</scope>
    <source>
        <strain evidence="2">F24A</strain>
    </source>
</reference>
<evidence type="ECO:0000313" key="3">
    <source>
        <dbReference type="Proteomes" id="UP000783863"/>
    </source>
</evidence>
<organism evidence="2 3">
    <name type="scientific">Haloarcula salinisoli</name>
    <dbReference type="NCBI Taxonomy" id="2487746"/>
    <lineage>
        <taxon>Archaea</taxon>
        <taxon>Methanobacteriati</taxon>
        <taxon>Methanobacteriota</taxon>
        <taxon>Stenosarchaea group</taxon>
        <taxon>Halobacteria</taxon>
        <taxon>Halobacteriales</taxon>
        <taxon>Haloarculaceae</taxon>
        <taxon>Haloarcula</taxon>
    </lineage>
</organism>
<feature type="transmembrane region" description="Helical" evidence="1">
    <location>
        <begin position="199"/>
        <end position="216"/>
    </location>
</feature>
<evidence type="ECO:0000313" key="2">
    <source>
        <dbReference type="EMBL" id="MBX0304548.1"/>
    </source>
</evidence>
<feature type="transmembrane region" description="Helical" evidence="1">
    <location>
        <begin position="37"/>
        <end position="58"/>
    </location>
</feature>
<keyword evidence="1" id="KW-0472">Membrane</keyword>
<feature type="transmembrane region" description="Helical" evidence="1">
    <location>
        <begin position="132"/>
        <end position="159"/>
    </location>
</feature>
<feature type="transmembrane region" description="Helical" evidence="1">
    <location>
        <begin position="165"/>
        <end position="187"/>
    </location>
</feature>
<keyword evidence="3" id="KW-1185">Reference proteome</keyword>
<dbReference type="RefSeq" id="WP_220588762.1">
    <property type="nucleotide sequence ID" value="NZ_RKLQ01000002.1"/>
</dbReference>
<name>A0A8J7YJ85_9EURY</name>
<proteinExistence type="predicted"/>
<dbReference type="Proteomes" id="UP000783863">
    <property type="component" value="Unassembled WGS sequence"/>
</dbReference>
<feature type="transmembrane region" description="Helical" evidence="1">
    <location>
        <begin position="328"/>
        <end position="348"/>
    </location>
</feature>
<accession>A0A8J7YJ85</accession>
<dbReference type="GO" id="GO:0140359">
    <property type="term" value="F:ABC-type transporter activity"/>
    <property type="evidence" value="ECO:0007669"/>
    <property type="project" value="InterPro"/>
</dbReference>